<sequence>MNKGLVAVPFASHALPAHAGLIDVLQPIAYVIVSLVVFYTARHLFFTMNRLFGRQRHPYLDITQASWPLVTVIIPAHNEQPVIAHILERMIVVDYPRDCLKILCVDDRSTDATPAILDEFAARYPDRVQVLHRPPDAPPGKAAALVDTTAHLAGDIALIFDADYLPGPGLVKQLVAPFFDPEVGAVMGRVVPYNSGTNLLTHLLELERAGGYQVDQQARANLRLIPQFGGTVGGVRVSALRAIGGWDPHALAEDTDITYRLAIAGWKIAYQNRSECYEEVVESWPARYRQLRRWSRGHNQVLFRHLLPLLRSPHVARRERIDGALLLGIYAMAPVLLVGWLVLYLLWLCGDNGGGLLLMLAVVSYGTFGNAAAFYEIAAALRLDGERDKVKGVPLILIGFFVSTYAATAGFLAAIGDMLRPGRIHWHKTPRYRDHTAAAPDPAPPPRP</sequence>
<dbReference type="EMBL" id="PSYR01000002">
    <property type="protein sequence ID" value="RCN56901.1"/>
    <property type="molecule type" value="Genomic_DNA"/>
</dbReference>
<evidence type="ECO:0000313" key="6">
    <source>
        <dbReference type="Proteomes" id="UP000253250"/>
    </source>
</evidence>
<keyword evidence="3 5" id="KW-0808">Transferase</keyword>
<evidence type="ECO:0000256" key="3">
    <source>
        <dbReference type="ARBA" id="ARBA00022679"/>
    </source>
</evidence>
<evidence type="ECO:0000256" key="1">
    <source>
        <dbReference type="ARBA" id="ARBA00006739"/>
    </source>
</evidence>
<dbReference type="InterPro" id="IPR029044">
    <property type="entry name" value="Nucleotide-diphossugar_trans"/>
</dbReference>
<keyword evidence="4" id="KW-1133">Transmembrane helix</keyword>
<feature type="transmembrane region" description="Helical" evidence="4">
    <location>
        <begin position="324"/>
        <end position="347"/>
    </location>
</feature>
<keyword evidence="6" id="KW-1185">Reference proteome</keyword>
<dbReference type="OrthoDB" id="9811884at2"/>
<dbReference type="Proteomes" id="UP000253250">
    <property type="component" value="Unassembled WGS sequence"/>
</dbReference>
<evidence type="ECO:0000256" key="2">
    <source>
        <dbReference type="ARBA" id="ARBA00022676"/>
    </source>
</evidence>
<dbReference type="Gene3D" id="3.90.550.10">
    <property type="entry name" value="Spore Coat Polysaccharide Biosynthesis Protein SpsA, Chain A"/>
    <property type="match status" value="1"/>
</dbReference>
<dbReference type="SUPFAM" id="SSF53448">
    <property type="entry name" value="Nucleotide-diphospho-sugar transferases"/>
    <property type="match status" value="1"/>
</dbReference>
<evidence type="ECO:0000313" key="5">
    <source>
        <dbReference type="EMBL" id="RCN56901.1"/>
    </source>
</evidence>
<gene>
    <name evidence="5" type="ORF">C4900_14290</name>
</gene>
<dbReference type="Pfam" id="PF13641">
    <property type="entry name" value="Glyco_tranf_2_3"/>
    <property type="match status" value="1"/>
</dbReference>
<dbReference type="PANTHER" id="PTHR43630">
    <property type="entry name" value="POLY-BETA-1,6-N-ACETYL-D-GLUCOSAMINE SYNTHASE"/>
    <property type="match status" value="1"/>
</dbReference>
<feature type="transmembrane region" description="Helical" evidence="4">
    <location>
        <begin position="395"/>
        <end position="416"/>
    </location>
</feature>
<proteinExistence type="inferred from homology"/>
<keyword evidence="4" id="KW-0812">Transmembrane</keyword>
<dbReference type="PANTHER" id="PTHR43630:SF1">
    <property type="entry name" value="POLY-BETA-1,6-N-ACETYL-D-GLUCOSAMINE SYNTHASE"/>
    <property type="match status" value="1"/>
</dbReference>
<evidence type="ECO:0000256" key="4">
    <source>
        <dbReference type="SAM" id="Phobius"/>
    </source>
</evidence>
<organism evidence="5 6">
    <name type="scientific">Acidiferrobacter thiooxydans</name>
    <dbReference type="NCBI Taxonomy" id="163359"/>
    <lineage>
        <taxon>Bacteria</taxon>
        <taxon>Pseudomonadati</taxon>
        <taxon>Pseudomonadota</taxon>
        <taxon>Gammaproteobacteria</taxon>
        <taxon>Acidiferrobacterales</taxon>
        <taxon>Acidiferrobacteraceae</taxon>
        <taxon>Acidiferrobacter</taxon>
    </lineage>
</organism>
<name>A0A368HHB1_9GAMM</name>
<comment type="caution">
    <text evidence="5">The sequence shown here is derived from an EMBL/GenBank/DDBJ whole genome shotgun (WGS) entry which is preliminary data.</text>
</comment>
<dbReference type="GO" id="GO:0016757">
    <property type="term" value="F:glycosyltransferase activity"/>
    <property type="evidence" value="ECO:0007669"/>
    <property type="project" value="UniProtKB-KW"/>
</dbReference>
<dbReference type="CDD" id="cd06423">
    <property type="entry name" value="CESA_like"/>
    <property type="match status" value="1"/>
</dbReference>
<protein>
    <submittedName>
        <fullName evidence="5">Glycosyl transferase family 2</fullName>
    </submittedName>
</protein>
<dbReference type="RefSeq" id="WP_114283313.1">
    <property type="nucleotide sequence ID" value="NZ_PSYR01000002.1"/>
</dbReference>
<feature type="transmembrane region" description="Helical" evidence="4">
    <location>
        <begin position="29"/>
        <end position="46"/>
    </location>
</feature>
<keyword evidence="2" id="KW-0328">Glycosyltransferase</keyword>
<accession>A0A368HHB1</accession>
<keyword evidence="4" id="KW-0472">Membrane</keyword>
<comment type="similarity">
    <text evidence="1">Belongs to the glycosyltransferase 2 family.</text>
</comment>
<feature type="transmembrane region" description="Helical" evidence="4">
    <location>
        <begin position="353"/>
        <end position="375"/>
    </location>
</feature>
<dbReference type="AlphaFoldDB" id="A0A368HHB1"/>
<reference evidence="5 6" key="1">
    <citation type="submission" date="2018-02" db="EMBL/GenBank/DDBJ databases">
        <title>Insights into the biology of acidophilic members of the Acidiferrobacteraceae family derived from comparative genomic analyses.</title>
        <authorList>
            <person name="Issotta F."/>
            <person name="Thyssen C."/>
            <person name="Mena C."/>
            <person name="Moya A."/>
            <person name="Bellenberg S."/>
            <person name="Sproer C."/>
            <person name="Covarrubias P.C."/>
            <person name="Sand W."/>
            <person name="Quatrini R."/>
            <person name="Vera M."/>
        </authorList>
    </citation>
    <scope>NUCLEOTIDE SEQUENCE [LARGE SCALE GENOMIC DNA]</scope>
    <source>
        <strain evidence="6">m-1</strain>
    </source>
</reference>